<name>A0A9P8PW73_9ASCO</name>
<dbReference type="EMBL" id="JAEUBF010000268">
    <property type="protein sequence ID" value="KAH3679558.1"/>
    <property type="molecule type" value="Genomic_DNA"/>
</dbReference>
<accession>A0A9P8PW73</accession>
<proteinExistence type="predicted"/>
<dbReference type="Proteomes" id="UP000769528">
    <property type="component" value="Unassembled WGS sequence"/>
</dbReference>
<organism evidence="1 2">
    <name type="scientific">Wickerhamomyces mucosus</name>
    <dbReference type="NCBI Taxonomy" id="1378264"/>
    <lineage>
        <taxon>Eukaryota</taxon>
        <taxon>Fungi</taxon>
        <taxon>Dikarya</taxon>
        <taxon>Ascomycota</taxon>
        <taxon>Saccharomycotina</taxon>
        <taxon>Saccharomycetes</taxon>
        <taxon>Phaffomycetales</taxon>
        <taxon>Wickerhamomycetaceae</taxon>
        <taxon>Wickerhamomyces</taxon>
    </lineage>
</organism>
<comment type="caution">
    <text evidence="1">The sequence shown here is derived from an EMBL/GenBank/DDBJ whole genome shotgun (WGS) entry which is preliminary data.</text>
</comment>
<gene>
    <name evidence="1" type="ORF">WICMUC_000891</name>
</gene>
<evidence type="ECO:0000313" key="2">
    <source>
        <dbReference type="Proteomes" id="UP000769528"/>
    </source>
</evidence>
<evidence type="ECO:0000313" key="1">
    <source>
        <dbReference type="EMBL" id="KAH3679558.1"/>
    </source>
</evidence>
<reference evidence="1" key="2">
    <citation type="submission" date="2021-01" db="EMBL/GenBank/DDBJ databases">
        <authorList>
            <person name="Schikora-Tamarit M.A."/>
        </authorList>
    </citation>
    <scope>NUCLEOTIDE SEQUENCE</scope>
    <source>
        <strain evidence="1">CBS6341</strain>
    </source>
</reference>
<keyword evidence="2" id="KW-1185">Reference proteome</keyword>
<dbReference type="AlphaFoldDB" id="A0A9P8PW73"/>
<protein>
    <submittedName>
        <fullName evidence="1">Uncharacterized protein</fullName>
    </submittedName>
</protein>
<reference evidence="1" key="1">
    <citation type="journal article" date="2021" name="Open Biol.">
        <title>Shared evolutionary footprints suggest mitochondrial oxidative damage underlies multiple complex I losses in fungi.</title>
        <authorList>
            <person name="Schikora-Tamarit M.A."/>
            <person name="Marcet-Houben M."/>
            <person name="Nosek J."/>
            <person name="Gabaldon T."/>
        </authorList>
    </citation>
    <scope>NUCLEOTIDE SEQUENCE</scope>
    <source>
        <strain evidence="1">CBS6341</strain>
    </source>
</reference>
<sequence length="138" mass="14756">MSTTSSLGLPSVKLANPAQSLNLLAFLNVNDACLQSDQWTYSSLVIFLVLSSAAFSLFSEATVASLSDSSNSSLSSSKGCSENINCSSQGSLILDFFILVRSFGFLLLVFKESSIRSAPSTPPASWSFAFLRTSFQDK</sequence>